<feature type="chain" id="PRO_5045378996" evidence="8">
    <location>
        <begin position="19"/>
        <end position="416"/>
    </location>
</feature>
<dbReference type="InterPro" id="IPR051906">
    <property type="entry name" value="TolC-like"/>
</dbReference>
<evidence type="ECO:0000256" key="6">
    <source>
        <dbReference type="ARBA" id="ARBA00023136"/>
    </source>
</evidence>
<keyword evidence="4" id="KW-1134">Transmembrane beta strand</keyword>
<dbReference type="Proteomes" id="UP001597011">
    <property type="component" value="Unassembled WGS sequence"/>
</dbReference>
<dbReference type="InterPro" id="IPR003423">
    <property type="entry name" value="OMP_efflux"/>
</dbReference>
<evidence type="ECO:0000256" key="1">
    <source>
        <dbReference type="ARBA" id="ARBA00004442"/>
    </source>
</evidence>
<comment type="similarity">
    <text evidence="2">Belongs to the outer membrane factor (OMF) (TC 1.B.17) family.</text>
</comment>
<evidence type="ECO:0000256" key="5">
    <source>
        <dbReference type="ARBA" id="ARBA00022692"/>
    </source>
</evidence>
<sequence length="416" mass="47035">MNRILYLIAILFALPMVAQQSITLQECYDLVTTNYPIAKQSQLFKQQNNLDLEVISKAKLPQLDLSAQATYQSDVISIPIPNTSIEPLNKDQYRATLSVNQLIYNGGIINTSSQVKNAQLQTQQKQVEVSLYQLKQKVNELYFSIILLEKKKQLLTEKQTQLQAQLKEVKSGVNNGILLPSSDKVLEAELLKIDQEFSEINSNKLSLIDNLSSLTGTLLNQETSFIIPLTQTTINDEINRPELDLFQLKKEEINLSEALIKKQNSPKLVGFATGGYGNPGLNMLDNSFQTFYTVGVKINWNVFDWNINKKQRESLAINKDLVETELETFKLNTNIERNNYQKEIKKISDLIKIDTNIIALRKTVLNATESQLRNGVITTSAYITELTNLNEAENSLATHQIQFELAKANYNITSGN</sequence>
<keyword evidence="6" id="KW-0472">Membrane</keyword>
<name>A0ABW3BUU5_9FLAO</name>
<keyword evidence="7" id="KW-0998">Cell outer membrane</keyword>
<dbReference type="PANTHER" id="PTHR30026:SF20">
    <property type="entry name" value="OUTER MEMBRANE PROTEIN TOLC"/>
    <property type="match status" value="1"/>
</dbReference>
<reference evidence="10" key="1">
    <citation type="journal article" date="2019" name="Int. J. Syst. Evol. Microbiol.">
        <title>The Global Catalogue of Microorganisms (GCM) 10K type strain sequencing project: providing services to taxonomists for standard genome sequencing and annotation.</title>
        <authorList>
            <consortium name="The Broad Institute Genomics Platform"/>
            <consortium name="The Broad Institute Genome Sequencing Center for Infectious Disease"/>
            <person name="Wu L."/>
            <person name="Ma J."/>
        </authorList>
    </citation>
    <scope>NUCLEOTIDE SEQUENCE [LARGE SCALE GENOMIC DNA]</scope>
    <source>
        <strain evidence="10">CCUG 60529</strain>
    </source>
</reference>
<proteinExistence type="inferred from homology"/>
<gene>
    <name evidence="9" type="ORF">ACFQ0I_11835</name>
</gene>
<feature type="signal peptide" evidence="8">
    <location>
        <begin position="1"/>
        <end position="18"/>
    </location>
</feature>
<dbReference type="SUPFAM" id="SSF56954">
    <property type="entry name" value="Outer membrane efflux proteins (OEP)"/>
    <property type="match status" value="1"/>
</dbReference>
<evidence type="ECO:0000256" key="7">
    <source>
        <dbReference type="ARBA" id="ARBA00023237"/>
    </source>
</evidence>
<evidence type="ECO:0000313" key="9">
    <source>
        <dbReference type="EMBL" id="MFD0836462.1"/>
    </source>
</evidence>
<accession>A0ABW3BUU5</accession>
<dbReference type="PANTHER" id="PTHR30026">
    <property type="entry name" value="OUTER MEMBRANE PROTEIN TOLC"/>
    <property type="match status" value="1"/>
</dbReference>
<dbReference type="Pfam" id="PF02321">
    <property type="entry name" value="OEP"/>
    <property type="match status" value="1"/>
</dbReference>
<keyword evidence="8" id="KW-0732">Signal</keyword>
<evidence type="ECO:0000256" key="2">
    <source>
        <dbReference type="ARBA" id="ARBA00007613"/>
    </source>
</evidence>
<evidence type="ECO:0000313" key="10">
    <source>
        <dbReference type="Proteomes" id="UP001597011"/>
    </source>
</evidence>
<protein>
    <submittedName>
        <fullName evidence="9">TolC family protein</fullName>
    </submittedName>
</protein>
<comment type="caution">
    <text evidence="9">The sequence shown here is derived from an EMBL/GenBank/DDBJ whole genome shotgun (WGS) entry which is preliminary data.</text>
</comment>
<evidence type="ECO:0000256" key="4">
    <source>
        <dbReference type="ARBA" id="ARBA00022452"/>
    </source>
</evidence>
<dbReference type="Gene3D" id="1.20.1600.10">
    <property type="entry name" value="Outer membrane efflux proteins (OEP)"/>
    <property type="match status" value="1"/>
</dbReference>
<keyword evidence="3" id="KW-0813">Transport</keyword>
<dbReference type="EMBL" id="JBHTIB010000012">
    <property type="protein sequence ID" value="MFD0836462.1"/>
    <property type="molecule type" value="Genomic_DNA"/>
</dbReference>
<keyword evidence="10" id="KW-1185">Reference proteome</keyword>
<comment type="subcellular location">
    <subcellularLocation>
        <location evidence="1">Cell outer membrane</location>
    </subcellularLocation>
</comment>
<dbReference type="RefSeq" id="WP_379942517.1">
    <property type="nucleotide sequence ID" value="NZ_JBHTIB010000012.1"/>
</dbReference>
<evidence type="ECO:0000256" key="3">
    <source>
        <dbReference type="ARBA" id="ARBA00022448"/>
    </source>
</evidence>
<keyword evidence="5" id="KW-0812">Transmembrane</keyword>
<evidence type="ECO:0000256" key="8">
    <source>
        <dbReference type="SAM" id="SignalP"/>
    </source>
</evidence>
<organism evidence="9 10">
    <name type="scientific">Mariniflexile aquimaris</name>
    <dbReference type="NCBI Taxonomy" id="881009"/>
    <lineage>
        <taxon>Bacteria</taxon>
        <taxon>Pseudomonadati</taxon>
        <taxon>Bacteroidota</taxon>
        <taxon>Flavobacteriia</taxon>
        <taxon>Flavobacteriales</taxon>
        <taxon>Flavobacteriaceae</taxon>
        <taxon>Mariniflexile</taxon>
    </lineage>
</organism>